<dbReference type="InterPro" id="IPR016024">
    <property type="entry name" value="ARM-type_fold"/>
</dbReference>
<dbReference type="InterPro" id="IPR011989">
    <property type="entry name" value="ARM-like"/>
</dbReference>
<evidence type="ECO:0000256" key="2">
    <source>
        <dbReference type="SAM" id="SignalP"/>
    </source>
</evidence>
<dbReference type="GO" id="GO:0005829">
    <property type="term" value="C:cytosol"/>
    <property type="evidence" value="ECO:0007669"/>
    <property type="project" value="GOC"/>
</dbReference>
<dbReference type="GO" id="GO:0016020">
    <property type="term" value="C:membrane"/>
    <property type="evidence" value="ECO:0007669"/>
    <property type="project" value="TreeGrafter"/>
</dbReference>
<protein>
    <submittedName>
        <fullName evidence="3">Putative secreted protein</fullName>
    </submittedName>
</protein>
<accession>T1DQ05</accession>
<name>T1DQ05_ANOAQ</name>
<dbReference type="GO" id="GO:0042147">
    <property type="term" value="P:retrograde transport, endosome to Golgi"/>
    <property type="evidence" value="ECO:0007669"/>
    <property type="project" value="TreeGrafter"/>
</dbReference>
<dbReference type="InterPro" id="IPR040108">
    <property type="entry name" value="Laa1/Sip1/HEATR5"/>
</dbReference>
<dbReference type="Gene3D" id="1.25.10.10">
    <property type="entry name" value="Leucine-rich Repeat Variant"/>
    <property type="match status" value="1"/>
</dbReference>
<evidence type="ECO:0000256" key="1">
    <source>
        <dbReference type="SAM" id="MobiDB-lite"/>
    </source>
</evidence>
<feature type="chain" id="PRO_5004575009" evidence="2">
    <location>
        <begin position="24"/>
        <end position="238"/>
    </location>
</feature>
<dbReference type="PANTHER" id="PTHR21663">
    <property type="entry name" value="HYPOTHETICAL HEAT DOMAIN-CONTAINING"/>
    <property type="match status" value="1"/>
</dbReference>
<dbReference type="EMBL" id="GAMD01002869">
    <property type="protein sequence ID" value="JAA98721.1"/>
    <property type="molecule type" value="mRNA"/>
</dbReference>
<keyword evidence="2" id="KW-0732">Signal</keyword>
<dbReference type="VEuPathDB" id="VectorBase:AAQUA_009708"/>
<dbReference type="GO" id="GO:0030139">
    <property type="term" value="C:endocytic vesicle"/>
    <property type="evidence" value="ECO:0007669"/>
    <property type="project" value="TreeGrafter"/>
</dbReference>
<feature type="signal peptide" evidence="2">
    <location>
        <begin position="1"/>
        <end position="23"/>
    </location>
</feature>
<dbReference type="GO" id="GO:0006897">
    <property type="term" value="P:endocytosis"/>
    <property type="evidence" value="ECO:0007669"/>
    <property type="project" value="TreeGrafter"/>
</dbReference>
<dbReference type="GO" id="GO:0008104">
    <property type="term" value="P:intracellular protein localization"/>
    <property type="evidence" value="ECO:0007669"/>
    <property type="project" value="TreeGrafter"/>
</dbReference>
<feature type="compositionally biased region" description="Low complexity" evidence="1">
    <location>
        <begin position="208"/>
        <end position="223"/>
    </location>
</feature>
<organism evidence="3">
    <name type="scientific">Anopheles aquasalis</name>
    <name type="common">Malaria mosquito</name>
    <dbReference type="NCBI Taxonomy" id="42839"/>
    <lineage>
        <taxon>Eukaryota</taxon>
        <taxon>Metazoa</taxon>
        <taxon>Ecdysozoa</taxon>
        <taxon>Arthropoda</taxon>
        <taxon>Hexapoda</taxon>
        <taxon>Insecta</taxon>
        <taxon>Pterygota</taxon>
        <taxon>Neoptera</taxon>
        <taxon>Endopterygota</taxon>
        <taxon>Diptera</taxon>
        <taxon>Nematocera</taxon>
        <taxon>Culicoidea</taxon>
        <taxon>Culicidae</taxon>
        <taxon>Anophelinae</taxon>
        <taxon>Anopheles</taxon>
    </lineage>
</organism>
<dbReference type="SUPFAM" id="SSF48371">
    <property type="entry name" value="ARM repeat"/>
    <property type="match status" value="1"/>
</dbReference>
<dbReference type="AlphaFoldDB" id="T1DQ05"/>
<dbReference type="GO" id="GO:0005794">
    <property type="term" value="C:Golgi apparatus"/>
    <property type="evidence" value="ECO:0007669"/>
    <property type="project" value="TreeGrafter"/>
</dbReference>
<sequence length="238" mass="26542">MDEVTVMLAIAVFLLHAPASVVTVANLQYPCINHFRQCFQSNQPVVRLKCVQTIRSIFANCELKVSTPYIHALAPRLIEHLYSDQSRNPANEHEMALVLEGVTTVETLIALAEPQNRIQMLTLLVPILINYLDDPDDKLSTMQAPPRSKSKFVGALNDHAIQWLMKIGPKYPQEFKTLMAQAPQLRGKLEAAIKRNQLNASLQKSKSEAANAAARNSAAQQQKPTIQLKTDFSNFNLA</sequence>
<feature type="region of interest" description="Disordered" evidence="1">
    <location>
        <begin position="204"/>
        <end position="226"/>
    </location>
</feature>
<dbReference type="PANTHER" id="PTHR21663:SF0">
    <property type="entry name" value="HEAT REPEAT-CONTAINING PROTEIN 5B"/>
    <property type="match status" value="1"/>
</dbReference>
<proteinExistence type="evidence at transcript level"/>
<evidence type="ECO:0000313" key="3">
    <source>
        <dbReference type="EMBL" id="JAA98721.1"/>
    </source>
</evidence>
<reference evidence="3" key="1">
    <citation type="submission" date="2013-07" db="EMBL/GenBank/DDBJ databases">
        <title>Transcriptome sequencing and developmental regulation of gene expression in Anopheles aquasalis.</title>
        <authorList>
            <consortium name="Brazilian Malaria Network (MCT/CNPq/MS/SCTIE/DECIT/PRONEX 555648/2009-5) and Research Network on Bioactive Molecules from Arthropod Vectors (NAP-MOBIARVE"/>
            <consortium name="University of Sao Paulo)"/>
            <person name="Marinotti O."/>
            <person name="Ribeiro J.M.C."/>
            <person name="Costa-da-Silva A.L."/>
            <person name="Silva M.C.P."/>
            <person name="Lopes A.R."/>
            <person name="Barros M.S."/>
            <person name="Sa-Nunes A."/>
            <person name="Konjin B.B."/>
            <person name="Carvalho E."/>
            <person name="Suesdek L."/>
            <person name="Silva-Neto M.A.C."/>
            <person name="Capurro M.L."/>
        </authorList>
    </citation>
    <scope>NUCLEOTIDE SEQUENCE</scope>
    <source>
        <tissue evidence="3">Whole body</tissue>
    </source>
</reference>